<evidence type="ECO:0000259" key="1">
    <source>
        <dbReference type="Pfam" id="PF00156"/>
    </source>
</evidence>
<dbReference type="KEGG" id="jeh:EJN90_04370"/>
<dbReference type="Proteomes" id="UP000273326">
    <property type="component" value="Chromosome"/>
</dbReference>
<dbReference type="Pfam" id="PF00156">
    <property type="entry name" value="Pribosyltran"/>
    <property type="match status" value="1"/>
</dbReference>
<dbReference type="InterPro" id="IPR000836">
    <property type="entry name" value="PRTase_dom"/>
</dbReference>
<dbReference type="SUPFAM" id="SSF53271">
    <property type="entry name" value="PRTase-like"/>
    <property type="match status" value="1"/>
</dbReference>
<organism evidence="2 3">
    <name type="scientific">Jeotgalibaca ciconiae</name>
    <dbReference type="NCBI Taxonomy" id="2496265"/>
    <lineage>
        <taxon>Bacteria</taxon>
        <taxon>Bacillati</taxon>
        <taxon>Bacillota</taxon>
        <taxon>Bacilli</taxon>
        <taxon>Lactobacillales</taxon>
        <taxon>Carnobacteriaceae</taxon>
        <taxon>Jeotgalibaca</taxon>
    </lineage>
</organism>
<reference evidence="3" key="1">
    <citation type="submission" date="2018-12" db="EMBL/GenBank/DDBJ databases">
        <title>Complete genome sequencing of Jeotgalibaca sp. H21T32.</title>
        <authorList>
            <person name="Bae J.-W."/>
            <person name="Lee S.-Y."/>
        </authorList>
    </citation>
    <scope>NUCLEOTIDE SEQUENCE [LARGE SCALE GENOMIC DNA]</scope>
    <source>
        <strain evidence="3">H21T32</strain>
    </source>
</reference>
<gene>
    <name evidence="2" type="ORF">EJN90_04370</name>
</gene>
<dbReference type="OrthoDB" id="9810066at2"/>
<dbReference type="EMBL" id="CP034465">
    <property type="protein sequence ID" value="AZP03968.1"/>
    <property type="molecule type" value="Genomic_DNA"/>
</dbReference>
<dbReference type="CDD" id="cd06223">
    <property type="entry name" value="PRTases_typeI"/>
    <property type="match status" value="1"/>
</dbReference>
<dbReference type="Gene3D" id="3.30.1310.20">
    <property type="entry name" value="PRTase-like"/>
    <property type="match status" value="1"/>
</dbReference>
<keyword evidence="3" id="KW-1185">Reference proteome</keyword>
<accession>A0A3S9H9D1</accession>
<evidence type="ECO:0000313" key="2">
    <source>
        <dbReference type="EMBL" id="AZP03968.1"/>
    </source>
</evidence>
<name>A0A3S9H9D1_9LACT</name>
<sequence length="213" mass="24120">MKRAQFLDRHDAGRQLAEKLTAYQGENSIVFALPRGGVPLGVEVAKHLQVPLKLIITKKIGHPFNPEYAIGAISEHGKAIYNMSEIMQVDKEWLMNEEARLKNEIKRRRYKYNNKGFPESLEGKTAIIVDDGIATGYTMLAAIDDVKKQNPQKIVVAIPVVPESMAKKLEEEVHELITLERTRHYLGAVGAYYAKFNQLNDSDVIELLKNKYT</sequence>
<protein>
    <submittedName>
        <fullName evidence="2">Phosphoribosyl transferase</fullName>
    </submittedName>
</protein>
<keyword evidence="2" id="KW-0808">Transferase</keyword>
<dbReference type="InterPro" id="IPR029057">
    <property type="entry name" value="PRTase-like"/>
</dbReference>
<evidence type="ECO:0000313" key="3">
    <source>
        <dbReference type="Proteomes" id="UP000273326"/>
    </source>
</evidence>
<dbReference type="GO" id="GO:0016740">
    <property type="term" value="F:transferase activity"/>
    <property type="evidence" value="ECO:0007669"/>
    <property type="project" value="UniProtKB-KW"/>
</dbReference>
<dbReference type="Gene3D" id="3.40.50.2020">
    <property type="match status" value="1"/>
</dbReference>
<feature type="domain" description="Phosphoribosyltransferase" evidence="1">
    <location>
        <begin position="11"/>
        <end position="178"/>
    </location>
</feature>
<proteinExistence type="predicted"/>
<dbReference type="RefSeq" id="WP_126109046.1">
    <property type="nucleotide sequence ID" value="NZ_CP034465.1"/>
</dbReference>
<dbReference type="AlphaFoldDB" id="A0A3S9H9D1"/>